<keyword evidence="2" id="KW-1185">Reference proteome</keyword>
<dbReference type="Proteomes" id="UP000184315">
    <property type="component" value="Unassembled WGS sequence"/>
</dbReference>
<name>A0A1J1LKI1_9CYAN</name>
<dbReference type="STRING" id="671072.PL9214500263"/>
<evidence type="ECO:0000313" key="2">
    <source>
        <dbReference type="Proteomes" id="UP000184315"/>
    </source>
</evidence>
<sequence>MSNSIDDRHLESILQQYSVSFNAKKFIEESLEEDDLMLVFGLTQEIKDLNKQYWGRELGKCWERLIIEVGRQSCIDFSPAIRDGKDELCDLVIGTDAIDAKYRIGSGDSGTLKKFKQYAERLTNRGYKPVLLILRTDSLPQAINACIVGGWRVLSGQDAFDYLSEITNFDLQAWLKARRGLYSRSINQQQ</sequence>
<reference evidence="2" key="1">
    <citation type="submission" date="2015-10" db="EMBL/GenBank/DDBJ databases">
        <authorList>
            <person name="Regsiter A."/>
            <person name="william w."/>
        </authorList>
    </citation>
    <scope>NUCLEOTIDE SEQUENCE [LARGE SCALE GENOMIC DNA]</scope>
</reference>
<dbReference type="OrthoDB" id="458226at2"/>
<evidence type="ECO:0008006" key="3">
    <source>
        <dbReference type="Google" id="ProtNLM"/>
    </source>
</evidence>
<dbReference type="AlphaFoldDB" id="A0A1J1LKI1"/>
<gene>
    <name evidence="1" type="ORF">PL9214500263</name>
</gene>
<protein>
    <recommendedName>
        <fullName evidence="3">Restriction endonuclease</fullName>
    </recommendedName>
</protein>
<accession>A0A1J1LKI1</accession>
<organism evidence="1 2">
    <name type="scientific">Planktothrix tepida PCC 9214</name>
    <dbReference type="NCBI Taxonomy" id="671072"/>
    <lineage>
        <taxon>Bacteria</taxon>
        <taxon>Bacillati</taxon>
        <taxon>Cyanobacteriota</taxon>
        <taxon>Cyanophyceae</taxon>
        <taxon>Oscillatoriophycideae</taxon>
        <taxon>Oscillatoriales</taxon>
        <taxon>Microcoleaceae</taxon>
        <taxon>Planktothrix</taxon>
    </lineage>
</organism>
<evidence type="ECO:0000313" key="1">
    <source>
        <dbReference type="EMBL" id="CUR33016.1"/>
    </source>
</evidence>
<dbReference type="RefSeq" id="WP_072719687.1">
    <property type="nucleotide sequence ID" value="NZ_LN889802.1"/>
</dbReference>
<proteinExistence type="predicted"/>
<dbReference type="EMBL" id="CZDF01000156">
    <property type="protein sequence ID" value="CUR33016.1"/>
    <property type="molecule type" value="Genomic_DNA"/>
</dbReference>